<dbReference type="KEGG" id="grs:C7S20_03570"/>
<dbReference type="InterPro" id="IPR008972">
    <property type="entry name" value="Cupredoxin"/>
</dbReference>
<dbReference type="SUPFAM" id="SSF49503">
    <property type="entry name" value="Cupredoxins"/>
    <property type="match status" value="1"/>
</dbReference>
<dbReference type="Proteomes" id="UP000241507">
    <property type="component" value="Chromosome"/>
</dbReference>
<evidence type="ECO:0000313" key="2">
    <source>
        <dbReference type="Proteomes" id="UP000241507"/>
    </source>
</evidence>
<proteinExistence type="predicted"/>
<dbReference type="RefSeq" id="WP_107011187.1">
    <property type="nucleotide sequence ID" value="NZ_CP028136.1"/>
</dbReference>
<accession>A0A2R3Z2E7</accession>
<dbReference type="OrthoDB" id="1437689at2"/>
<protein>
    <submittedName>
        <fullName evidence="1">Uncharacterized protein</fullName>
    </submittedName>
</protein>
<gene>
    <name evidence="1" type="ORF">C7S20_03570</name>
</gene>
<organism evidence="1 2">
    <name type="scientific">Christiangramia fulva</name>
    <dbReference type="NCBI Taxonomy" id="2126553"/>
    <lineage>
        <taxon>Bacteria</taxon>
        <taxon>Pseudomonadati</taxon>
        <taxon>Bacteroidota</taxon>
        <taxon>Flavobacteriia</taxon>
        <taxon>Flavobacteriales</taxon>
        <taxon>Flavobacteriaceae</taxon>
        <taxon>Christiangramia</taxon>
    </lineage>
</organism>
<dbReference type="AlphaFoldDB" id="A0A2R3Z2E7"/>
<reference evidence="2" key="1">
    <citation type="submission" date="2018-03" db="EMBL/GenBank/DDBJ databases">
        <title>Gramella fulva sp. nov., isolated from a dry surface of tidal flat.</title>
        <authorList>
            <person name="Hwang S.H."/>
            <person name="Hwang W.M."/>
            <person name="Kang K."/>
            <person name="Ahn T.-Y."/>
        </authorList>
    </citation>
    <scope>NUCLEOTIDE SEQUENCE [LARGE SCALE GENOMIC DNA]</scope>
    <source>
        <strain evidence="2">SH35</strain>
    </source>
</reference>
<dbReference type="EMBL" id="CP028136">
    <property type="protein sequence ID" value="AVR44409.1"/>
    <property type="molecule type" value="Genomic_DNA"/>
</dbReference>
<sequence length="412" mass="47107">MKIIRNKIFLLFLILISGPFTINKLKAQTTHIEKPSPYMVNIKAIDYAFQMPNEIKSGWVTFKFENMGHEMHFAMMLKFKDGVTEEDFLKFSADPKKETFEKYIKEPPVAVGGPGFHAPGQESEYTINLEPGNYGIICNTRTKEGVPHRSLGMYKYFKVTKEDSGAERPVADLKLSLEPYVIKADGQLQKGRQTIEVTHAGGDSFDVHLAKLNDTSTIANTIEFFDHLREPSQTLFEGGAEQKEVDKKSYVTVDFEPGDYAFLSHEYSALGMYKKFSVPQNDQIALHDTPENRREVEVKVMDNSIKVPNTLKAGPMKFILNDATNEDHEIAIGRLENDKDFEDYKEYIKEMTRSRNDKNPENPRTGYKIYFQETPEINLNLKPGTYVVFCDHVNPDDHYHISDGELASFEVK</sequence>
<keyword evidence="2" id="KW-1185">Reference proteome</keyword>
<name>A0A2R3Z2E7_9FLAO</name>
<evidence type="ECO:0000313" key="1">
    <source>
        <dbReference type="EMBL" id="AVR44409.1"/>
    </source>
</evidence>